<evidence type="ECO:0000256" key="1">
    <source>
        <dbReference type="SAM" id="MobiDB-lite"/>
    </source>
</evidence>
<dbReference type="AlphaFoldDB" id="A0A3A2ZGP3"/>
<reference evidence="3" key="1">
    <citation type="submission" date="2017-02" db="EMBL/GenBank/DDBJ databases">
        <authorList>
            <person name="Tafer H."/>
            <person name="Lopandic K."/>
        </authorList>
    </citation>
    <scope>NUCLEOTIDE SEQUENCE [LARGE SCALE GENOMIC DNA]</scope>
    <source>
        <strain evidence="3">CBS 366.77</strain>
    </source>
</reference>
<organism evidence="2 3">
    <name type="scientific">Aspergillus sclerotialis</name>
    <dbReference type="NCBI Taxonomy" id="2070753"/>
    <lineage>
        <taxon>Eukaryota</taxon>
        <taxon>Fungi</taxon>
        <taxon>Dikarya</taxon>
        <taxon>Ascomycota</taxon>
        <taxon>Pezizomycotina</taxon>
        <taxon>Eurotiomycetes</taxon>
        <taxon>Eurotiomycetidae</taxon>
        <taxon>Eurotiales</taxon>
        <taxon>Aspergillaceae</taxon>
        <taxon>Aspergillus</taxon>
        <taxon>Aspergillus subgen. Polypaecilum</taxon>
    </lineage>
</organism>
<accession>A0A3A2ZGP3</accession>
<comment type="caution">
    <text evidence="2">The sequence shown here is derived from an EMBL/GenBank/DDBJ whole genome shotgun (WGS) entry which is preliminary data.</text>
</comment>
<dbReference type="EMBL" id="MVGC01004969">
    <property type="protein sequence ID" value="RJE16441.1"/>
    <property type="molecule type" value="Genomic_DNA"/>
</dbReference>
<gene>
    <name evidence="2" type="ORF">PHISCL_11222</name>
</gene>
<evidence type="ECO:0000313" key="2">
    <source>
        <dbReference type="EMBL" id="RJE16441.1"/>
    </source>
</evidence>
<name>A0A3A2ZGP3_9EURO</name>
<feature type="region of interest" description="Disordered" evidence="1">
    <location>
        <begin position="25"/>
        <end position="52"/>
    </location>
</feature>
<feature type="non-terminal residue" evidence="2">
    <location>
        <position position="52"/>
    </location>
</feature>
<sequence>MAVFLEDDLNIGAVLEQELQQELQQELNNEESAISPFIQGSPSPIEALDEPP</sequence>
<dbReference type="Proteomes" id="UP000266188">
    <property type="component" value="Unassembled WGS sequence"/>
</dbReference>
<keyword evidence="3" id="KW-1185">Reference proteome</keyword>
<evidence type="ECO:0000313" key="3">
    <source>
        <dbReference type="Proteomes" id="UP000266188"/>
    </source>
</evidence>
<protein>
    <submittedName>
        <fullName evidence="2">Uncharacterized protein</fullName>
    </submittedName>
</protein>
<proteinExistence type="predicted"/>